<dbReference type="EC" id="4.1.1.20" evidence="5 6"/>
<dbReference type="GO" id="GO:0009089">
    <property type="term" value="P:lysine biosynthetic process via diaminopimelate"/>
    <property type="evidence" value="ECO:0007669"/>
    <property type="project" value="UniProtKB-UniRule"/>
</dbReference>
<dbReference type="HAMAP" id="MF_02120">
    <property type="entry name" value="LysA"/>
    <property type="match status" value="1"/>
</dbReference>
<feature type="modified residue" description="N6-(pyridoxal phosphate)lysine" evidence="5 7">
    <location>
        <position position="57"/>
    </location>
</feature>
<proteinExistence type="inferred from homology"/>
<keyword evidence="5" id="KW-0028">Amino-acid biosynthesis</keyword>
<evidence type="ECO:0000256" key="2">
    <source>
        <dbReference type="ARBA" id="ARBA00022793"/>
    </source>
</evidence>
<reference evidence="10 11" key="1">
    <citation type="submission" date="2024-04" db="EMBL/GenBank/DDBJ databases">
        <title>Novel genus in family Flammeovirgaceae.</title>
        <authorList>
            <person name="Nguyen T.H."/>
            <person name="Vuong T.Q."/>
            <person name="Le H."/>
            <person name="Kim S.-G."/>
        </authorList>
    </citation>
    <scope>NUCLEOTIDE SEQUENCE [LARGE SCALE GENOMIC DNA]</scope>
    <source>
        <strain evidence="10 11">JCM 23209</strain>
    </source>
</reference>
<evidence type="ECO:0000256" key="6">
    <source>
        <dbReference type="NCBIfam" id="TIGR01048"/>
    </source>
</evidence>
<dbReference type="InterPro" id="IPR009006">
    <property type="entry name" value="Ala_racemase/Decarboxylase_C"/>
</dbReference>
<feature type="domain" description="Orn/DAP/Arg decarboxylase 2 N-terminal" evidence="9">
    <location>
        <begin position="32"/>
        <end position="275"/>
    </location>
</feature>
<dbReference type="Gene3D" id="3.20.20.10">
    <property type="entry name" value="Alanine racemase"/>
    <property type="match status" value="1"/>
</dbReference>
<dbReference type="PRINTS" id="PR01179">
    <property type="entry name" value="ODADCRBXLASE"/>
</dbReference>
<dbReference type="InterPro" id="IPR022653">
    <property type="entry name" value="De-COase2_pyr-phos_BS"/>
</dbReference>
<comment type="subunit">
    <text evidence="5">Homodimer.</text>
</comment>
<evidence type="ECO:0000313" key="10">
    <source>
        <dbReference type="EMBL" id="MEN7548040.1"/>
    </source>
</evidence>
<evidence type="ECO:0000256" key="4">
    <source>
        <dbReference type="ARBA" id="ARBA00023239"/>
    </source>
</evidence>
<dbReference type="PANTHER" id="PTHR43727">
    <property type="entry name" value="DIAMINOPIMELATE DECARBOXYLASE"/>
    <property type="match status" value="1"/>
</dbReference>
<evidence type="ECO:0000256" key="5">
    <source>
        <dbReference type="HAMAP-Rule" id="MF_02120"/>
    </source>
</evidence>
<sequence>MRLVDGKYQVQGLDLVSICEEFGTPLYVYNADKIISQIQRLKQAFQGTNMKLKYACKALTNLNILKLIKQQGVELDVVSIEEAQLGILAGYKPEEILFTPNGVAFDEIKLAVELGLTVNIDNISILEQFGHHYGNSVPCCIRINPHIVAGGNSKIQVGHIDSKFGISVHQLPHIRRVVEANKIKVIGLHMHSGSDILESEVFLRAAEVLFNATEGFEDLEFVDLGSGFKVAYREGDITTNIEELGQEMAVAFNNFCKRYGKDLELWFEPGKFLVSESGVLLTKANVIKHTPSAVFVGVDSGLNHLVRPMMYDSYHEIVNLSNPEGTKRIYNVVGYICETDTFGCDRKINEVREGDILAMKNAGAYGYSMSSNYNSRLRPPEVLIYNHEAKLIRERETLDDLVRHQVDIFSTPKTKKEKGKKEVEKVS</sequence>
<feature type="binding site" evidence="5">
    <location>
        <position position="365"/>
    </location>
    <ligand>
        <name>pyridoxal 5'-phosphate</name>
        <dbReference type="ChEBI" id="CHEBI:597326"/>
    </ligand>
</feature>
<evidence type="ECO:0000256" key="8">
    <source>
        <dbReference type="RuleBase" id="RU003738"/>
    </source>
</evidence>
<dbReference type="RefSeq" id="WP_346820822.1">
    <property type="nucleotide sequence ID" value="NZ_JBDKWZ010000004.1"/>
</dbReference>
<feature type="active site" description="Proton donor" evidence="7">
    <location>
        <position position="337"/>
    </location>
</feature>
<comment type="function">
    <text evidence="5">Specifically catalyzes the decarboxylation of meso-diaminopimelate (meso-DAP) to L-lysine.</text>
</comment>
<comment type="catalytic activity">
    <reaction evidence="5 8">
        <text>meso-2,6-diaminopimelate + H(+) = L-lysine + CO2</text>
        <dbReference type="Rhea" id="RHEA:15101"/>
        <dbReference type="ChEBI" id="CHEBI:15378"/>
        <dbReference type="ChEBI" id="CHEBI:16526"/>
        <dbReference type="ChEBI" id="CHEBI:32551"/>
        <dbReference type="ChEBI" id="CHEBI:57791"/>
        <dbReference type="EC" id="4.1.1.20"/>
    </reaction>
</comment>
<dbReference type="InterPro" id="IPR022644">
    <property type="entry name" value="De-COase2_N"/>
</dbReference>
<evidence type="ECO:0000313" key="11">
    <source>
        <dbReference type="Proteomes" id="UP001403385"/>
    </source>
</evidence>
<dbReference type="SUPFAM" id="SSF50621">
    <property type="entry name" value="Alanine racemase C-terminal domain-like"/>
    <property type="match status" value="1"/>
</dbReference>
<dbReference type="Gene3D" id="2.40.37.10">
    <property type="entry name" value="Lyase, Ornithine Decarboxylase, Chain A, domain 1"/>
    <property type="match status" value="1"/>
</dbReference>
<evidence type="ECO:0000256" key="3">
    <source>
        <dbReference type="ARBA" id="ARBA00022898"/>
    </source>
</evidence>
<dbReference type="Proteomes" id="UP001403385">
    <property type="component" value="Unassembled WGS sequence"/>
</dbReference>
<keyword evidence="4 5" id="KW-0456">Lyase</keyword>
<evidence type="ECO:0000256" key="1">
    <source>
        <dbReference type="ARBA" id="ARBA00001933"/>
    </source>
</evidence>
<feature type="binding site" evidence="5">
    <location>
        <position position="227"/>
    </location>
    <ligand>
        <name>pyridoxal 5'-phosphate</name>
        <dbReference type="ChEBI" id="CHEBI:597326"/>
    </ligand>
</feature>
<dbReference type="Pfam" id="PF02784">
    <property type="entry name" value="Orn_Arg_deC_N"/>
    <property type="match status" value="1"/>
</dbReference>
<dbReference type="InterPro" id="IPR029066">
    <property type="entry name" value="PLP-binding_barrel"/>
</dbReference>
<dbReference type="PROSITE" id="PS00878">
    <property type="entry name" value="ODR_DC_2_1"/>
    <property type="match status" value="1"/>
</dbReference>
<gene>
    <name evidence="5 10" type="primary">lysA</name>
    <name evidence="10" type="ORF">AAG747_08970</name>
</gene>
<dbReference type="EMBL" id="JBDKWZ010000004">
    <property type="protein sequence ID" value="MEN7548040.1"/>
    <property type="molecule type" value="Genomic_DNA"/>
</dbReference>
<keyword evidence="11" id="KW-1185">Reference proteome</keyword>
<protein>
    <recommendedName>
        <fullName evidence="5 6">Diaminopimelate decarboxylase</fullName>
        <shortName evidence="5">DAP decarboxylase</shortName>
        <shortName evidence="5">DAPDC</shortName>
        <ecNumber evidence="5 6">4.1.1.20</ecNumber>
    </recommendedName>
</protein>
<feature type="binding site" evidence="5">
    <location>
        <position position="338"/>
    </location>
    <ligand>
        <name>substrate</name>
    </ligand>
</feature>
<dbReference type="NCBIfam" id="TIGR01048">
    <property type="entry name" value="lysA"/>
    <property type="match status" value="1"/>
</dbReference>
<keyword evidence="5 8" id="KW-0457">Lysine biosynthesis</keyword>
<evidence type="ECO:0000259" key="9">
    <source>
        <dbReference type="Pfam" id="PF02784"/>
    </source>
</evidence>
<dbReference type="CDD" id="cd06828">
    <property type="entry name" value="PLPDE_III_DapDC"/>
    <property type="match status" value="1"/>
</dbReference>
<feature type="binding site" evidence="5">
    <location>
        <position position="365"/>
    </location>
    <ligand>
        <name>substrate</name>
    </ligand>
</feature>
<comment type="caution">
    <text evidence="5">Lacks conserved residue(s) required for the propagation of feature annotation.</text>
</comment>
<keyword evidence="3 5" id="KW-0663">Pyridoxal phosphate</keyword>
<comment type="similarity">
    <text evidence="5">Belongs to the Orn/Lys/Arg decarboxylase class-II family. LysA subfamily.</text>
</comment>
<dbReference type="FunFam" id="3.20.20.10:FF:000003">
    <property type="entry name" value="Diaminopimelate decarboxylase"/>
    <property type="match status" value="1"/>
</dbReference>
<comment type="caution">
    <text evidence="10">The sequence shown here is derived from an EMBL/GenBank/DDBJ whole genome shotgun (WGS) entry which is preliminary data.</text>
</comment>
<feature type="binding site" evidence="5">
    <location>
        <position position="307"/>
    </location>
    <ligand>
        <name>substrate</name>
    </ligand>
</feature>
<dbReference type="SUPFAM" id="SSF51419">
    <property type="entry name" value="PLP-binding barrel"/>
    <property type="match status" value="1"/>
</dbReference>
<dbReference type="PANTHER" id="PTHR43727:SF2">
    <property type="entry name" value="GROUP IV DECARBOXYLASE"/>
    <property type="match status" value="1"/>
</dbReference>
<keyword evidence="2 5" id="KW-0210">Decarboxylase</keyword>
<organism evidence="10 11">
    <name type="scientific">Rapidithrix thailandica</name>
    <dbReference type="NCBI Taxonomy" id="413964"/>
    <lineage>
        <taxon>Bacteria</taxon>
        <taxon>Pseudomonadati</taxon>
        <taxon>Bacteroidota</taxon>
        <taxon>Cytophagia</taxon>
        <taxon>Cytophagales</taxon>
        <taxon>Flammeovirgaceae</taxon>
        <taxon>Rapidithrix</taxon>
    </lineage>
</organism>
<comment type="pathway">
    <text evidence="5 8">Amino-acid biosynthesis; L-lysine biosynthesis via DAP pathway; L-lysine from DL-2,6-diaminopimelate: step 1/1.</text>
</comment>
<feature type="binding site" evidence="5">
    <location>
        <position position="311"/>
    </location>
    <ligand>
        <name>substrate</name>
    </ligand>
</feature>
<dbReference type="PRINTS" id="PR01181">
    <property type="entry name" value="DAPDCRBXLASE"/>
</dbReference>
<dbReference type="InterPro" id="IPR002986">
    <property type="entry name" value="DAP_deCOOHase_LysA"/>
</dbReference>
<dbReference type="AlphaFoldDB" id="A0AAW9S6G6"/>
<name>A0AAW9S6G6_9BACT</name>
<dbReference type="GO" id="GO:0030170">
    <property type="term" value="F:pyridoxal phosphate binding"/>
    <property type="evidence" value="ECO:0007669"/>
    <property type="project" value="UniProtKB-UniRule"/>
</dbReference>
<comment type="cofactor">
    <cofactor evidence="1 5 7 8">
        <name>pyridoxal 5'-phosphate</name>
        <dbReference type="ChEBI" id="CHEBI:597326"/>
    </cofactor>
</comment>
<dbReference type="GO" id="GO:0008836">
    <property type="term" value="F:diaminopimelate decarboxylase activity"/>
    <property type="evidence" value="ECO:0007669"/>
    <property type="project" value="UniProtKB-UniRule"/>
</dbReference>
<dbReference type="InterPro" id="IPR000183">
    <property type="entry name" value="Orn/DAP/Arg_de-COase"/>
</dbReference>
<evidence type="ECO:0000256" key="7">
    <source>
        <dbReference type="PIRSR" id="PIRSR600183-50"/>
    </source>
</evidence>
<accession>A0AAW9S6G6</accession>